<protein>
    <recommendedName>
        <fullName evidence="2">DUF4283 domain-containing protein</fullName>
    </recommendedName>
</protein>
<dbReference type="InterPro" id="IPR025558">
    <property type="entry name" value="DUF4283"/>
</dbReference>
<organism evidence="3">
    <name type="scientific">Sesamum radiatum</name>
    <name type="common">Black benniseed</name>
    <dbReference type="NCBI Taxonomy" id="300843"/>
    <lineage>
        <taxon>Eukaryota</taxon>
        <taxon>Viridiplantae</taxon>
        <taxon>Streptophyta</taxon>
        <taxon>Embryophyta</taxon>
        <taxon>Tracheophyta</taxon>
        <taxon>Spermatophyta</taxon>
        <taxon>Magnoliopsida</taxon>
        <taxon>eudicotyledons</taxon>
        <taxon>Gunneridae</taxon>
        <taxon>Pentapetalae</taxon>
        <taxon>asterids</taxon>
        <taxon>lamiids</taxon>
        <taxon>Lamiales</taxon>
        <taxon>Pedaliaceae</taxon>
        <taxon>Sesamum</taxon>
    </lineage>
</organism>
<sequence length="553" mass="61327">MENSLNFLSSLSPTTHTDTHTSQDNSSSPAKDPDGGGDDGDPAVPNSEVDSIGAKVCTDFNFSDFYALATRVLDGDLESLEKLVELKQRWERRFPAAMPRRLIPRFPSKLTFLPRRTIVSPTVGPNDPNQGNSSPMERVLDVGAQEIGRSCHSEPSNQNQNPESLEVPGRTDAGGPPPEVFVGNVPIKMPYSDSIAEAFLNSSRKTLRYIPPTTQRGEIVIQPTPEMVVQGSRRWESTAVGYFLGRRPYFPQLEAFARANWKGLQQVSATANGFYFFRFRNLAFMEEVIEEGPWLFQGQPVVLQQWERGMSLRRQKHTRVPVWIRLCHLPMEYWTEDGLSAVASGVGTPLYTDKITKTCSRLDFARFCVMLDFHSKLPKHLVVLSPVQSADKLTPIKVDIEYEWLPLRCKQCCSLGHSALNCPETKVKPMGSPVAVYVQKQQGKSVDTSSRRKDDVEATCVQVERDVVPDLTVPPGTNGGNVADLTATSRRDISPPPGPSSKSESKSKGKEIVIYNPFDILGAEKSDIEEDQEQVFHTSHSGPILRSPAEGPS</sequence>
<dbReference type="Pfam" id="PF14111">
    <property type="entry name" value="DUF4283"/>
    <property type="match status" value="1"/>
</dbReference>
<feature type="compositionally biased region" description="Polar residues" evidence="1">
    <location>
        <begin position="1"/>
        <end position="29"/>
    </location>
</feature>
<feature type="compositionally biased region" description="Polar residues" evidence="1">
    <location>
        <begin position="153"/>
        <end position="163"/>
    </location>
</feature>
<feature type="region of interest" description="Disordered" evidence="1">
    <location>
        <begin position="149"/>
        <end position="178"/>
    </location>
</feature>
<dbReference type="AlphaFoldDB" id="A0AAW2TYU0"/>
<accession>A0AAW2TYU0</accession>
<feature type="region of interest" description="Disordered" evidence="1">
    <location>
        <begin position="1"/>
        <end position="49"/>
    </location>
</feature>
<dbReference type="PANTHER" id="PTHR31286:SF180">
    <property type="entry name" value="OS10G0362600 PROTEIN"/>
    <property type="match status" value="1"/>
</dbReference>
<feature type="region of interest" description="Disordered" evidence="1">
    <location>
        <begin position="469"/>
        <end position="510"/>
    </location>
</feature>
<dbReference type="PANTHER" id="PTHR31286">
    <property type="entry name" value="GLYCINE-RICH CELL WALL STRUCTURAL PROTEIN 1.8-LIKE"/>
    <property type="match status" value="1"/>
</dbReference>
<feature type="domain" description="DUF4283" evidence="2">
    <location>
        <begin position="234"/>
        <end position="309"/>
    </location>
</feature>
<gene>
    <name evidence="3" type="ORF">Sradi_1882900</name>
</gene>
<name>A0AAW2TYU0_SESRA</name>
<dbReference type="EMBL" id="JACGWJ010000007">
    <property type="protein sequence ID" value="KAL0409485.1"/>
    <property type="molecule type" value="Genomic_DNA"/>
</dbReference>
<evidence type="ECO:0000256" key="1">
    <source>
        <dbReference type="SAM" id="MobiDB-lite"/>
    </source>
</evidence>
<evidence type="ECO:0000259" key="2">
    <source>
        <dbReference type="Pfam" id="PF14111"/>
    </source>
</evidence>
<reference evidence="3" key="1">
    <citation type="submission" date="2020-06" db="EMBL/GenBank/DDBJ databases">
        <authorList>
            <person name="Li T."/>
            <person name="Hu X."/>
            <person name="Zhang T."/>
            <person name="Song X."/>
            <person name="Zhang H."/>
            <person name="Dai N."/>
            <person name="Sheng W."/>
            <person name="Hou X."/>
            <person name="Wei L."/>
        </authorList>
    </citation>
    <scope>NUCLEOTIDE SEQUENCE</scope>
    <source>
        <strain evidence="3">G02</strain>
        <tissue evidence="3">Leaf</tissue>
    </source>
</reference>
<proteinExistence type="predicted"/>
<evidence type="ECO:0000313" key="3">
    <source>
        <dbReference type="EMBL" id="KAL0409485.1"/>
    </source>
</evidence>
<feature type="region of interest" description="Disordered" evidence="1">
    <location>
        <begin position="524"/>
        <end position="553"/>
    </location>
</feature>
<reference evidence="3" key="2">
    <citation type="journal article" date="2024" name="Plant">
        <title>Genomic evolution and insights into agronomic trait innovations of Sesamum species.</title>
        <authorList>
            <person name="Miao H."/>
            <person name="Wang L."/>
            <person name="Qu L."/>
            <person name="Liu H."/>
            <person name="Sun Y."/>
            <person name="Le M."/>
            <person name="Wang Q."/>
            <person name="Wei S."/>
            <person name="Zheng Y."/>
            <person name="Lin W."/>
            <person name="Duan Y."/>
            <person name="Cao H."/>
            <person name="Xiong S."/>
            <person name="Wang X."/>
            <person name="Wei L."/>
            <person name="Li C."/>
            <person name="Ma Q."/>
            <person name="Ju M."/>
            <person name="Zhao R."/>
            <person name="Li G."/>
            <person name="Mu C."/>
            <person name="Tian Q."/>
            <person name="Mei H."/>
            <person name="Zhang T."/>
            <person name="Gao T."/>
            <person name="Zhang H."/>
        </authorList>
    </citation>
    <scope>NUCLEOTIDE SEQUENCE</scope>
    <source>
        <strain evidence="3">G02</strain>
    </source>
</reference>
<comment type="caution">
    <text evidence="3">The sequence shown here is derived from an EMBL/GenBank/DDBJ whole genome shotgun (WGS) entry which is preliminary data.</text>
</comment>
<dbReference type="InterPro" id="IPR040256">
    <property type="entry name" value="At4g02000-like"/>
</dbReference>